<keyword evidence="3 7" id="KW-0479">Metal-binding</keyword>
<dbReference type="PANTHER" id="PTHR46206:SF4">
    <property type="entry name" value="P450, PUTATIVE (EUROFUNG)-RELATED"/>
    <property type="match status" value="1"/>
</dbReference>
<evidence type="ECO:0000313" key="9">
    <source>
        <dbReference type="Proteomes" id="UP000616885"/>
    </source>
</evidence>
<protein>
    <recommendedName>
        <fullName evidence="10">Cytochrome P450</fullName>
    </recommendedName>
</protein>
<dbReference type="InterPro" id="IPR036396">
    <property type="entry name" value="Cyt_P450_sf"/>
</dbReference>
<comment type="similarity">
    <text evidence="2">Belongs to the cytochrome P450 family.</text>
</comment>
<feature type="binding site" description="axial binding residue" evidence="7">
    <location>
        <position position="464"/>
    </location>
    <ligand>
        <name>heme</name>
        <dbReference type="ChEBI" id="CHEBI:30413"/>
    </ligand>
    <ligandPart>
        <name>Fe</name>
        <dbReference type="ChEBI" id="CHEBI:18248"/>
    </ligandPart>
</feature>
<dbReference type="SUPFAM" id="SSF48264">
    <property type="entry name" value="Cytochrome P450"/>
    <property type="match status" value="1"/>
</dbReference>
<evidence type="ECO:0008006" key="10">
    <source>
        <dbReference type="Google" id="ProtNLM"/>
    </source>
</evidence>
<comment type="cofactor">
    <cofactor evidence="1 7">
        <name>heme</name>
        <dbReference type="ChEBI" id="CHEBI:30413"/>
    </cofactor>
</comment>
<dbReference type="AlphaFoldDB" id="A0A8H7TMT5"/>
<name>A0A8H7TMT5_BIOOC</name>
<evidence type="ECO:0000256" key="4">
    <source>
        <dbReference type="ARBA" id="ARBA00023002"/>
    </source>
</evidence>
<dbReference type="InterPro" id="IPR001128">
    <property type="entry name" value="Cyt_P450"/>
</dbReference>
<reference evidence="8" key="1">
    <citation type="submission" date="2020-10" db="EMBL/GenBank/DDBJ databases">
        <title>High-Quality Genome Resource of Clonostachys rosea strain S41 by Oxford Nanopore Long-Read Sequencing.</title>
        <authorList>
            <person name="Wang H."/>
        </authorList>
    </citation>
    <scope>NUCLEOTIDE SEQUENCE</scope>
    <source>
        <strain evidence="8">S41</strain>
    </source>
</reference>
<keyword evidence="4" id="KW-0560">Oxidoreductase</keyword>
<gene>
    <name evidence="8" type="ORF">IM811_016211</name>
</gene>
<dbReference type="PRINTS" id="PR00465">
    <property type="entry name" value="EP450IV"/>
</dbReference>
<keyword evidence="7" id="KW-0349">Heme</keyword>
<evidence type="ECO:0000256" key="2">
    <source>
        <dbReference type="ARBA" id="ARBA00010617"/>
    </source>
</evidence>
<evidence type="ECO:0000313" key="8">
    <source>
        <dbReference type="EMBL" id="KAF9750184.1"/>
    </source>
</evidence>
<proteinExistence type="inferred from homology"/>
<evidence type="ECO:0000256" key="3">
    <source>
        <dbReference type="ARBA" id="ARBA00022723"/>
    </source>
</evidence>
<dbReference type="EMBL" id="JADCTT010000007">
    <property type="protein sequence ID" value="KAF9750184.1"/>
    <property type="molecule type" value="Genomic_DNA"/>
</dbReference>
<dbReference type="GO" id="GO:0016705">
    <property type="term" value="F:oxidoreductase activity, acting on paired donors, with incorporation or reduction of molecular oxygen"/>
    <property type="evidence" value="ECO:0007669"/>
    <property type="project" value="InterPro"/>
</dbReference>
<keyword evidence="6" id="KW-0503">Monooxygenase</keyword>
<dbReference type="CDD" id="cd11041">
    <property type="entry name" value="CYP503A1-like"/>
    <property type="match status" value="1"/>
</dbReference>
<dbReference type="Gene3D" id="1.10.630.10">
    <property type="entry name" value="Cytochrome P450"/>
    <property type="match status" value="1"/>
</dbReference>
<dbReference type="Pfam" id="PF00067">
    <property type="entry name" value="p450"/>
    <property type="match status" value="1"/>
</dbReference>
<accession>A0A8H7TMT5</accession>
<sequence>MEHSVFSNRSDDDHALLPPSIGWDWHYTAALLAASIIIYATLSLLRSSKSNDSLPVANKLFPFEPSFFSRIRWALWAQQIIRDADKKAQGRPYKLARGDSELVVLPARLIPELNRYGVDVLDSRKSHAFTLLGHLTGMEVVEHTSYHVRMLQGSITPALPELFHSMAKRISDALKEEFPQSDQWTIMKPLPASVRCFSEGIALVLYGSKMVENPRLVELTYTLTRNVFIVAFAMRCVPSCLNRYLAWLLPAKWRMHQDWKALSDFVIPEVQRRKTVILEGKEEHSPDLITWMVQSGRTELERDPQVLATLCGSVAAGSTYSIANFVCRALSDLTSSPEGLEAVRAEILAKNAEIGGRWDTAALADLHCLESAMKETARLAPGTLIVYSRAVKQDCVIGGVPLKKGQFMTVSGPGRAMDPNIYEDPATYKGLRFCADDKIKEHSVKPFRSVDTDILAWGAGKWACPGRYIADMAAKILLIQLIDAYEFSFVGDVPLKHDAIHEFLFFHPDNKMQVRRRKDAVGISL</sequence>
<evidence type="ECO:0000256" key="5">
    <source>
        <dbReference type="ARBA" id="ARBA00023004"/>
    </source>
</evidence>
<dbReference type="GO" id="GO:0005506">
    <property type="term" value="F:iron ion binding"/>
    <property type="evidence" value="ECO:0007669"/>
    <property type="project" value="InterPro"/>
</dbReference>
<evidence type="ECO:0000256" key="1">
    <source>
        <dbReference type="ARBA" id="ARBA00001971"/>
    </source>
</evidence>
<dbReference type="PANTHER" id="PTHR46206">
    <property type="entry name" value="CYTOCHROME P450"/>
    <property type="match status" value="1"/>
</dbReference>
<keyword evidence="5 7" id="KW-0408">Iron</keyword>
<dbReference type="Proteomes" id="UP000616885">
    <property type="component" value="Unassembled WGS sequence"/>
</dbReference>
<dbReference type="GO" id="GO:0004497">
    <property type="term" value="F:monooxygenase activity"/>
    <property type="evidence" value="ECO:0007669"/>
    <property type="project" value="UniProtKB-KW"/>
</dbReference>
<organism evidence="8 9">
    <name type="scientific">Bionectria ochroleuca</name>
    <name type="common">Gliocladium roseum</name>
    <dbReference type="NCBI Taxonomy" id="29856"/>
    <lineage>
        <taxon>Eukaryota</taxon>
        <taxon>Fungi</taxon>
        <taxon>Dikarya</taxon>
        <taxon>Ascomycota</taxon>
        <taxon>Pezizomycotina</taxon>
        <taxon>Sordariomycetes</taxon>
        <taxon>Hypocreomycetidae</taxon>
        <taxon>Hypocreales</taxon>
        <taxon>Bionectriaceae</taxon>
        <taxon>Clonostachys</taxon>
    </lineage>
</organism>
<dbReference type="GO" id="GO:0020037">
    <property type="term" value="F:heme binding"/>
    <property type="evidence" value="ECO:0007669"/>
    <property type="project" value="InterPro"/>
</dbReference>
<evidence type="ECO:0000256" key="7">
    <source>
        <dbReference type="PIRSR" id="PIRSR602403-1"/>
    </source>
</evidence>
<comment type="caution">
    <text evidence="8">The sequence shown here is derived from an EMBL/GenBank/DDBJ whole genome shotgun (WGS) entry which is preliminary data.</text>
</comment>
<dbReference type="InterPro" id="IPR002403">
    <property type="entry name" value="Cyt_P450_E_grp-IV"/>
</dbReference>
<evidence type="ECO:0000256" key="6">
    <source>
        <dbReference type="ARBA" id="ARBA00023033"/>
    </source>
</evidence>